<accession>A0A366GXU4</accession>
<sequence length="324" mass="34687">MFSSKTIFTAVTTTGFASLLAFGGFGAATAGTRPSATNTQTTKEITGVASIQLMHIHGLAYSADGKQLLIPSHHGIAVYSDSVWSKMAGPEHDYMGFSATRNALYSSGHPAAGSNLVNPFGLIKSTDAGKTWRQLALEGESDFHTLATSYETDAVYVLNYRPNTRMPQAGLYLTQTDGMTWTRAAADGLKTKVNALAVHPSDANIVAAGTADGLYVSHDAGNHFETLLGDTQVLAQWFDLDGEHLWVSSYADSPALNRISLKDKSDMKKIGLPTLNEDAVAFMAQNPVRHQELAIATFKRSAYFTQDGGATWTQIADGGATRDK</sequence>
<comment type="caution">
    <text evidence="2">The sequence shown here is derived from an EMBL/GenBank/DDBJ whole genome shotgun (WGS) entry which is preliminary data.</text>
</comment>
<evidence type="ECO:0000313" key="2">
    <source>
        <dbReference type="EMBL" id="RBP33566.1"/>
    </source>
</evidence>
<name>A0A366GXU4_9BURK</name>
<feature type="signal peptide" evidence="1">
    <location>
        <begin position="1"/>
        <end position="30"/>
    </location>
</feature>
<keyword evidence="1" id="KW-0732">Signal</keyword>
<reference evidence="2 3" key="1">
    <citation type="submission" date="2018-06" db="EMBL/GenBank/DDBJ databases">
        <title>Genomic Encyclopedia of Type Strains, Phase IV (KMG-IV): sequencing the most valuable type-strain genomes for metagenomic binning, comparative biology and taxonomic classification.</title>
        <authorList>
            <person name="Goeker M."/>
        </authorList>
    </citation>
    <scope>NUCLEOTIDE SEQUENCE [LARGE SCALE GENOMIC DNA]</scope>
    <source>
        <strain evidence="2 3">DSM 25520</strain>
    </source>
</reference>
<evidence type="ECO:0008006" key="4">
    <source>
        <dbReference type="Google" id="ProtNLM"/>
    </source>
</evidence>
<dbReference type="InterPro" id="IPR054817">
    <property type="entry name" value="Glycosyl_F510_1955-like"/>
</dbReference>
<organism evidence="2 3">
    <name type="scientific">Eoetvoesiella caeni</name>
    <dbReference type="NCBI Taxonomy" id="645616"/>
    <lineage>
        <taxon>Bacteria</taxon>
        <taxon>Pseudomonadati</taxon>
        <taxon>Pseudomonadota</taxon>
        <taxon>Betaproteobacteria</taxon>
        <taxon>Burkholderiales</taxon>
        <taxon>Alcaligenaceae</taxon>
        <taxon>Eoetvoesiella</taxon>
    </lineage>
</organism>
<gene>
    <name evidence="2" type="ORF">DFR37_1303</name>
</gene>
<dbReference type="AlphaFoldDB" id="A0A366GXU4"/>
<evidence type="ECO:0000313" key="3">
    <source>
        <dbReference type="Proteomes" id="UP000253628"/>
    </source>
</evidence>
<dbReference type="SUPFAM" id="SSF110296">
    <property type="entry name" value="Oligoxyloglucan reducing end-specific cellobiohydrolase"/>
    <property type="match status" value="1"/>
</dbReference>
<feature type="chain" id="PRO_5016627869" description="Sortilin (Neurotensin receptor 3)" evidence="1">
    <location>
        <begin position="31"/>
        <end position="324"/>
    </location>
</feature>
<evidence type="ECO:0000256" key="1">
    <source>
        <dbReference type="SAM" id="SignalP"/>
    </source>
</evidence>
<dbReference type="RefSeq" id="WP_113935382.1">
    <property type="nucleotide sequence ID" value="NZ_JACCEU010000028.1"/>
</dbReference>
<keyword evidence="3" id="KW-1185">Reference proteome</keyword>
<dbReference type="NCBIfam" id="NF045728">
    <property type="entry name" value="glycosyl_F510_1955"/>
    <property type="match status" value="1"/>
</dbReference>
<dbReference type="OrthoDB" id="9767885at2"/>
<dbReference type="Gene3D" id="2.130.10.10">
    <property type="entry name" value="YVTN repeat-like/Quinoprotein amine dehydrogenase"/>
    <property type="match status" value="1"/>
</dbReference>
<protein>
    <recommendedName>
        <fullName evidence="4">Sortilin (Neurotensin receptor 3)</fullName>
    </recommendedName>
</protein>
<dbReference type="EMBL" id="QNRQ01000030">
    <property type="protein sequence ID" value="RBP33566.1"/>
    <property type="molecule type" value="Genomic_DNA"/>
</dbReference>
<proteinExistence type="predicted"/>
<dbReference type="Proteomes" id="UP000253628">
    <property type="component" value="Unassembled WGS sequence"/>
</dbReference>
<dbReference type="InterPro" id="IPR015943">
    <property type="entry name" value="WD40/YVTN_repeat-like_dom_sf"/>
</dbReference>